<accession>A0A6G1GL08</accession>
<name>A0A6G1GL08_9PEZI</name>
<keyword evidence="3" id="KW-1185">Reference proteome</keyword>
<evidence type="ECO:0000256" key="1">
    <source>
        <dbReference type="SAM" id="MobiDB-lite"/>
    </source>
</evidence>
<organism evidence="2 3">
    <name type="scientific">Aulographum hederae CBS 113979</name>
    <dbReference type="NCBI Taxonomy" id="1176131"/>
    <lineage>
        <taxon>Eukaryota</taxon>
        <taxon>Fungi</taxon>
        <taxon>Dikarya</taxon>
        <taxon>Ascomycota</taxon>
        <taxon>Pezizomycotina</taxon>
        <taxon>Dothideomycetes</taxon>
        <taxon>Pleosporomycetidae</taxon>
        <taxon>Aulographales</taxon>
        <taxon>Aulographaceae</taxon>
    </lineage>
</organism>
<reference evidence="2" key="1">
    <citation type="journal article" date="2020" name="Stud. Mycol.">
        <title>101 Dothideomycetes genomes: a test case for predicting lifestyles and emergence of pathogens.</title>
        <authorList>
            <person name="Haridas S."/>
            <person name="Albert R."/>
            <person name="Binder M."/>
            <person name="Bloem J."/>
            <person name="Labutti K."/>
            <person name="Salamov A."/>
            <person name="Andreopoulos B."/>
            <person name="Baker S."/>
            <person name="Barry K."/>
            <person name="Bills G."/>
            <person name="Bluhm B."/>
            <person name="Cannon C."/>
            <person name="Castanera R."/>
            <person name="Culley D."/>
            <person name="Daum C."/>
            <person name="Ezra D."/>
            <person name="Gonzalez J."/>
            <person name="Henrissat B."/>
            <person name="Kuo A."/>
            <person name="Liang C."/>
            <person name="Lipzen A."/>
            <person name="Lutzoni F."/>
            <person name="Magnuson J."/>
            <person name="Mondo S."/>
            <person name="Nolan M."/>
            <person name="Ohm R."/>
            <person name="Pangilinan J."/>
            <person name="Park H.-J."/>
            <person name="Ramirez L."/>
            <person name="Alfaro M."/>
            <person name="Sun H."/>
            <person name="Tritt A."/>
            <person name="Yoshinaga Y."/>
            <person name="Zwiers L.-H."/>
            <person name="Turgeon B."/>
            <person name="Goodwin S."/>
            <person name="Spatafora J."/>
            <person name="Crous P."/>
            <person name="Grigoriev I."/>
        </authorList>
    </citation>
    <scope>NUCLEOTIDE SEQUENCE</scope>
    <source>
        <strain evidence="2">CBS 113979</strain>
    </source>
</reference>
<dbReference type="EMBL" id="ML977200">
    <property type="protein sequence ID" value="KAF1981398.1"/>
    <property type="molecule type" value="Genomic_DNA"/>
</dbReference>
<protein>
    <submittedName>
        <fullName evidence="2">Uncharacterized protein</fullName>
    </submittedName>
</protein>
<evidence type="ECO:0000313" key="2">
    <source>
        <dbReference type="EMBL" id="KAF1981398.1"/>
    </source>
</evidence>
<dbReference type="Proteomes" id="UP000800041">
    <property type="component" value="Unassembled WGS sequence"/>
</dbReference>
<feature type="compositionally biased region" description="Basic and acidic residues" evidence="1">
    <location>
        <begin position="265"/>
        <end position="278"/>
    </location>
</feature>
<dbReference type="AlphaFoldDB" id="A0A6G1GL08"/>
<feature type="compositionally biased region" description="Acidic residues" evidence="1">
    <location>
        <begin position="224"/>
        <end position="239"/>
    </location>
</feature>
<feature type="region of interest" description="Disordered" evidence="1">
    <location>
        <begin position="217"/>
        <end position="286"/>
    </location>
</feature>
<sequence length="397" mass="45644">MPSRTKSKSPSPPLFWTESAIQNLSDADKLLTSLHLRKKITPTPLQQRCLSYLFLCTHTPNPKSSLDATTDVTNKNSVLNGAKLIFRPSTAVPEMPLPPPTNTSPTPAYRFSVLAICSTCLSFRNLTSHLHSRKLKDSSPDLWREKKEAEAKESLRCLECWSASQEKRWNEFETELKRWVRGVEMGREEWIRYGRLRGRVVLGEVRVMKERMGRGERFERDGRDGDEETVEDGDGDDEETVHGSDGLADADAGEEEIESSDSNTEVEKSKETVVKEENTDTEPMSRTAKLRWAWRTLKAIMEEKRAMRKWGDLRREEFLTVLWAIDERKQLLVWVEVYGREMEGKRKADEEGMGREKRELEELLEGYSKGCERGEKGLKHKRSALVERLLEVLMPAL</sequence>
<evidence type="ECO:0000313" key="3">
    <source>
        <dbReference type="Proteomes" id="UP000800041"/>
    </source>
</evidence>
<proteinExistence type="predicted"/>
<gene>
    <name evidence="2" type="ORF">K402DRAFT_408475</name>
</gene>